<feature type="binding site" evidence="10">
    <location>
        <position position="361"/>
    </location>
    <ligand>
        <name>substrate</name>
    </ligand>
</feature>
<feature type="site" description="Interaction with DNA" evidence="11">
    <location>
        <position position="384"/>
    </location>
</feature>
<dbReference type="SUPFAM" id="SSF56024">
    <property type="entry name" value="Phospholipase D/nuclease"/>
    <property type="match status" value="2"/>
</dbReference>
<gene>
    <name evidence="13" type="ORF">TRSC58_00650</name>
</gene>
<dbReference type="AlphaFoldDB" id="A0A061JB93"/>
<evidence type="ECO:0000256" key="11">
    <source>
        <dbReference type="PIRSR" id="PIRSR610347-3"/>
    </source>
</evidence>
<evidence type="ECO:0000256" key="9">
    <source>
        <dbReference type="PIRSR" id="PIRSR610347-1"/>
    </source>
</evidence>
<keyword evidence="6" id="KW-0269">Exonuclease</keyword>
<dbReference type="GO" id="GO:0005634">
    <property type="term" value="C:nucleus"/>
    <property type="evidence" value="ECO:0007669"/>
    <property type="project" value="UniProtKB-SubCell"/>
</dbReference>
<dbReference type="Pfam" id="PF06087">
    <property type="entry name" value="Tyr-DNA_phospho"/>
    <property type="match status" value="1"/>
</dbReference>
<feature type="active site" description="Nucleophile" evidence="9">
    <location>
        <position position="112"/>
    </location>
</feature>
<keyword evidence="7" id="KW-0234">DNA repair</keyword>
<sequence>MRKLLCPFWVNRVEGLSVNDPAALTLGDLLWCDVNDPEEIWSYVLLANYIVDTDWLVHAAPSLLQTKHLLCIVSGEKGYAESVQSSSLFGKMNPNKIRIVEPKLPLPFGVHHSKLALCVNAKGIRVAVFTANFIHEDWAYKSQGIYVQDFPRFSTLFKSTQANTAYSDGTTNRGNRFKSELLGYLNHYGVFSNLKGKVAIPISIFDEIDFGSVSVEIITSIPGYHRYSDINSYGLGRIPRVLQVVGVESSAGRHVTSLIWQFSSQGKLTDSFLNALENAMLSDGEGNEETNKKPLCHVQIVYPTESEVKESFEGWRGGIALPLRLSSCHPFINERLHRWGQRNRGYCAKGSLRRRALPHIKTYMCLNERKDGIKWCILTSANLSRAAWGEWQKKGTQLAIRSYEFGIVYGKDSFMQFLEGKLFSITPSKPIPLPSLVEDDGLVEVHIDPGAKQKITEGPALFLPYDPLHLEPYTSTVQMRERKDNTCETQLNTNDIPWVIDLPHFGKDIFGNELLSTMECGGTCGNTIPGISRNEGSGHKMGLMKRQRLE</sequence>
<evidence type="ECO:0000256" key="1">
    <source>
        <dbReference type="ARBA" id="ARBA00004123"/>
    </source>
</evidence>
<reference evidence="13 14" key="1">
    <citation type="submission" date="2013-07" db="EMBL/GenBank/DDBJ databases">
        <authorList>
            <person name="Stoco P.H."/>
            <person name="Wagner G."/>
            <person name="Gerber A."/>
            <person name="Zaha A."/>
            <person name="Thompson C."/>
            <person name="Bartholomeu D.C."/>
            <person name="Luckemeyer D.D."/>
            <person name="Bahia D."/>
            <person name="Loreto E."/>
            <person name="Prestes E.B."/>
            <person name="Lima F.M."/>
            <person name="Rodrigues-Luiz G."/>
            <person name="Vallejo G.A."/>
            <person name="Filho J.F."/>
            <person name="Monteiro K.M."/>
            <person name="Tyler K.M."/>
            <person name="de Almeida L.G."/>
            <person name="Ortiz M.F."/>
            <person name="Siervo M.A."/>
            <person name="de Moraes M.H."/>
            <person name="Cunha O.L."/>
            <person name="Mendonca-Neto R."/>
            <person name="Silva R."/>
            <person name="Teixeira S.M."/>
            <person name="Murta S.M."/>
            <person name="Sincero T.C."/>
            <person name="Mendes T.A."/>
            <person name="Urmenyi T.P."/>
            <person name="Silva V.G."/>
            <person name="da Rocha W.D."/>
            <person name="Andersson B."/>
            <person name="Romanha A.J."/>
            <person name="Steindel M."/>
            <person name="de Vasconcelos A.T."/>
            <person name="Grisard E.C."/>
        </authorList>
    </citation>
    <scope>NUCLEOTIDE SEQUENCE [LARGE SCALE GENOMIC DNA]</scope>
    <source>
        <strain evidence="13 14">SC58</strain>
    </source>
</reference>
<name>A0A061JB93_TRYRA</name>
<dbReference type="GO" id="GO:0003697">
    <property type="term" value="F:single-stranded DNA binding"/>
    <property type="evidence" value="ECO:0007669"/>
    <property type="project" value="TreeGrafter"/>
</dbReference>
<evidence type="ECO:0000256" key="4">
    <source>
        <dbReference type="ARBA" id="ARBA00022763"/>
    </source>
</evidence>
<dbReference type="PANTHER" id="PTHR12415">
    <property type="entry name" value="TYROSYL-DNA PHOSPHODIESTERASE 1"/>
    <property type="match status" value="1"/>
</dbReference>
<evidence type="ECO:0000256" key="3">
    <source>
        <dbReference type="ARBA" id="ARBA00022722"/>
    </source>
</evidence>
<keyword evidence="4" id="KW-0227">DNA damage</keyword>
<evidence type="ECO:0000256" key="8">
    <source>
        <dbReference type="ARBA" id="ARBA00023242"/>
    </source>
</evidence>
<evidence type="ECO:0000256" key="7">
    <source>
        <dbReference type="ARBA" id="ARBA00023204"/>
    </source>
</evidence>
<comment type="subcellular location">
    <subcellularLocation>
        <location evidence="1">Nucleus</location>
    </subcellularLocation>
</comment>
<evidence type="ECO:0000256" key="10">
    <source>
        <dbReference type="PIRSR" id="PIRSR610347-2"/>
    </source>
</evidence>
<comment type="caution">
    <text evidence="13">The sequence shown here is derived from an EMBL/GenBank/DDBJ whole genome shotgun (WGS) entry which is preliminary data.</text>
</comment>
<dbReference type="CDD" id="cd09123">
    <property type="entry name" value="PLDc_Tdp1_2"/>
    <property type="match status" value="1"/>
</dbReference>
<evidence type="ECO:0000256" key="6">
    <source>
        <dbReference type="ARBA" id="ARBA00022839"/>
    </source>
</evidence>
<dbReference type="GO" id="GO:0003690">
    <property type="term" value="F:double-stranded DNA binding"/>
    <property type="evidence" value="ECO:0007669"/>
    <property type="project" value="TreeGrafter"/>
</dbReference>
<keyword evidence="5" id="KW-0378">Hydrolase</keyword>
<organism evidence="13 14">
    <name type="scientific">Trypanosoma rangeli SC58</name>
    <dbReference type="NCBI Taxonomy" id="429131"/>
    <lineage>
        <taxon>Eukaryota</taxon>
        <taxon>Discoba</taxon>
        <taxon>Euglenozoa</taxon>
        <taxon>Kinetoplastea</taxon>
        <taxon>Metakinetoplastina</taxon>
        <taxon>Trypanosomatida</taxon>
        <taxon>Trypanosomatidae</taxon>
        <taxon>Trypanosoma</taxon>
        <taxon>Herpetosoma</taxon>
    </lineage>
</organism>
<keyword evidence="3" id="KW-0540">Nuclease</keyword>
<feature type="active site" description="Proton donor/acceptor" evidence="9">
    <location>
        <position position="359"/>
    </location>
</feature>
<dbReference type="EMBL" id="AUPL01000650">
    <property type="protein sequence ID" value="ESL11595.1"/>
    <property type="molecule type" value="Genomic_DNA"/>
</dbReference>
<dbReference type="VEuPathDB" id="TriTrypDB:TRSC58_00650"/>
<dbReference type="PANTHER" id="PTHR12415:SF0">
    <property type="entry name" value="TYROSYL-DNA PHOSPHODIESTERASE 1"/>
    <property type="match status" value="1"/>
</dbReference>
<feature type="region of interest" description="Disordered" evidence="12">
    <location>
        <begin position="531"/>
        <end position="550"/>
    </location>
</feature>
<dbReference type="CDD" id="cd09122">
    <property type="entry name" value="PLDc_Tdp1_1"/>
    <property type="match status" value="1"/>
</dbReference>
<protein>
    <submittedName>
        <fullName evidence="13">Tyrosyl-DNA phosphodiesterase (Tdp1)</fullName>
    </submittedName>
</protein>
<evidence type="ECO:0000313" key="13">
    <source>
        <dbReference type="EMBL" id="ESL11595.1"/>
    </source>
</evidence>
<dbReference type="GO" id="GO:0006281">
    <property type="term" value="P:DNA repair"/>
    <property type="evidence" value="ECO:0007669"/>
    <property type="project" value="UniProtKB-KW"/>
</dbReference>
<evidence type="ECO:0000256" key="12">
    <source>
        <dbReference type="SAM" id="MobiDB-lite"/>
    </source>
</evidence>
<dbReference type="InterPro" id="IPR010347">
    <property type="entry name" value="Tdp1"/>
</dbReference>
<evidence type="ECO:0000256" key="5">
    <source>
        <dbReference type="ARBA" id="ARBA00022801"/>
    </source>
</evidence>
<proteinExistence type="inferred from homology"/>
<keyword evidence="14" id="KW-1185">Reference proteome</keyword>
<keyword evidence="8" id="KW-0539">Nucleus</keyword>
<dbReference type="Gene3D" id="3.30.870.10">
    <property type="entry name" value="Endonuclease Chain A"/>
    <property type="match status" value="2"/>
</dbReference>
<comment type="similarity">
    <text evidence="2">Belongs to the tyrosyl-DNA phosphodiesterase family.</text>
</comment>
<dbReference type="Proteomes" id="UP000031737">
    <property type="component" value="Unassembled WGS sequence"/>
</dbReference>
<feature type="binding site" evidence="10">
    <location>
        <position position="114"/>
    </location>
    <ligand>
        <name>substrate</name>
    </ligand>
</feature>
<dbReference type="GO" id="GO:0017005">
    <property type="term" value="F:3'-tyrosyl-DNA phosphodiesterase activity"/>
    <property type="evidence" value="ECO:0007669"/>
    <property type="project" value="TreeGrafter"/>
</dbReference>
<dbReference type="OrthoDB" id="47785at2759"/>
<evidence type="ECO:0000256" key="2">
    <source>
        <dbReference type="ARBA" id="ARBA00010205"/>
    </source>
</evidence>
<dbReference type="GO" id="GO:0004527">
    <property type="term" value="F:exonuclease activity"/>
    <property type="evidence" value="ECO:0007669"/>
    <property type="project" value="UniProtKB-KW"/>
</dbReference>
<evidence type="ECO:0000313" key="14">
    <source>
        <dbReference type="Proteomes" id="UP000031737"/>
    </source>
</evidence>
<accession>A0A061JB93</accession>